<evidence type="ECO:0000313" key="4">
    <source>
        <dbReference type="EMBL" id="MBW0548750.1"/>
    </source>
</evidence>
<evidence type="ECO:0000259" key="3">
    <source>
        <dbReference type="Pfam" id="PF13359"/>
    </source>
</evidence>
<feature type="domain" description="DDE Tnp4" evidence="3">
    <location>
        <begin position="98"/>
        <end position="189"/>
    </location>
</feature>
<evidence type="ECO:0000313" key="5">
    <source>
        <dbReference type="Proteomes" id="UP000765509"/>
    </source>
</evidence>
<name>A0A9Q3P405_9BASI</name>
<comment type="cofactor">
    <cofactor evidence="1">
        <name>a divalent metal cation</name>
        <dbReference type="ChEBI" id="CHEBI:60240"/>
    </cofactor>
</comment>
<accession>A0A9Q3P405</accession>
<gene>
    <name evidence="4" type="ORF">O181_088465</name>
</gene>
<dbReference type="Pfam" id="PF13359">
    <property type="entry name" value="DDE_Tnp_4"/>
    <property type="match status" value="1"/>
</dbReference>
<evidence type="ECO:0000256" key="1">
    <source>
        <dbReference type="ARBA" id="ARBA00001968"/>
    </source>
</evidence>
<organism evidence="4 5">
    <name type="scientific">Austropuccinia psidii MF-1</name>
    <dbReference type="NCBI Taxonomy" id="1389203"/>
    <lineage>
        <taxon>Eukaryota</taxon>
        <taxon>Fungi</taxon>
        <taxon>Dikarya</taxon>
        <taxon>Basidiomycota</taxon>
        <taxon>Pucciniomycotina</taxon>
        <taxon>Pucciniomycetes</taxon>
        <taxon>Pucciniales</taxon>
        <taxon>Sphaerophragmiaceae</taxon>
        <taxon>Austropuccinia</taxon>
    </lineage>
</organism>
<evidence type="ECO:0000256" key="2">
    <source>
        <dbReference type="ARBA" id="ARBA00022723"/>
    </source>
</evidence>
<sequence>MHHEVFKNDGHCKKVPISHQLVLTLERLGSNVNGASVGRFSRSFGINEGSVVNYSRRVIKAINALEQEYIQWPDGAFQEEISQVMQSEGFEGCVGFINGTMFPLYQKPGFDGEIHFNWKKTYSLNAQIVCDCDKLIICFMSGWPCSCANSSLYKEMGLHVNHEKISNQWQYLIGDSAYPLNNNLIPPFKAPQ</sequence>
<keyword evidence="5" id="KW-1185">Reference proteome</keyword>
<proteinExistence type="predicted"/>
<dbReference type="Proteomes" id="UP000765509">
    <property type="component" value="Unassembled WGS sequence"/>
</dbReference>
<dbReference type="EMBL" id="AVOT02054006">
    <property type="protein sequence ID" value="MBW0548750.1"/>
    <property type="molecule type" value="Genomic_DNA"/>
</dbReference>
<dbReference type="GO" id="GO:0046872">
    <property type="term" value="F:metal ion binding"/>
    <property type="evidence" value="ECO:0007669"/>
    <property type="project" value="UniProtKB-KW"/>
</dbReference>
<dbReference type="AlphaFoldDB" id="A0A9Q3P405"/>
<comment type="caution">
    <text evidence="4">The sequence shown here is derived from an EMBL/GenBank/DDBJ whole genome shotgun (WGS) entry which is preliminary data.</text>
</comment>
<keyword evidence="2" id="KW-0479">Metal-binding</keyword>
<dbReference type="InterPro" id="IPR027806">
    <property type="entry name" value="HARBI1_dom"/>
</dbReference>
<dbReference type="OrthoDB" id="2641813at2759"/>
<reference evidence="4" key="1">
    <citation type="submission" date="2021-03" db="EMBL/GenBank/DDBJ databases">
        <title>Draft genome sequence of rust myrtle Austropuccinia psidii MF-1, a brazilian biotype.</title>
        <authorList>
            <person name="Quecine M.C."/>
            <person name="Pachon D.M.R."/>
            <person name="Bonatelli M.L."/>
            <person name="Correr F.H."/>
            <person name="Franceschini L.M."/>
            <person name="Leite T.F."/>
            <person name="Margarido G.R.A."/>
            <person name="Almeida C.A."/>
            <person name="Ferrarezi J.A."/>
            <person name="Labate C.A."/>
        </authorList>
    </citation>
    <scope>NUCLEOTIDE SEQUENCE</scope>
    <source>
        <strain evidence="4">MF-1</strain>
    </source>
</reference>
<protein>
    <recommendedName>
        <fullName evidence="3">DDE Tnp4 domain-containing protein</fullName>
    </recommendedName>
</protein>